<evidence type="ECO:0000313" key="2">
    <source>
        <dbReference type="Proteomes" id="UP001589828"/>
    </source>
</evidence>
<evidence type="ECO:0000313" key="1">
    <source>
        <dbReference type="EMBL" id="MFC0513594.1"/>
    </source>
</evidence>
<comment type="caution">
    <text evidence="1">The sequence shown here is derived from an EMBL/GenBank/DDBJ whole genome shotgun (WGS) entry which is preliminary data.</text>
</comment>
<organism evidence="1 2">
    <name type="scientific">Mucilaginibacter angelicae</name>
    <dbReference type="NCBI Taxonomy" id="869718"/>
    <lineage>
        <taxon>Bacteria</taxon>
        <taxon>Pseudomonadati</taxon>
        <taxon>Bacteroidota</taxon>
        <taxon>Sphingobacteriia</taxon>
        <taxon>Sphingobacteriales</taxon>
        <taxon>Sphingobacteriaceae</taxon>
        <taxon>Mucilaginibacter</taxon>
    </lineage>
</organism>
<accession>A0ABV6L2K8</accession>
<evidence type="ECO:0008006" key="3">
    <source>
        <dbReference type="Google" id="ProtNLM"/>
    </source>
</evidence>
<sequence length="88" mass="9261">MKKEKLGLNAIKNVLSRAELKKIMAGSGNRCDYCGPGGYICCACYLNDNPNPSLKGPYCADSCTNYCTANGLGAGFHPVSFGCPATCQ</sequence>
<dbReference type="RefSeq" id="WP_377021459.1">
    <property type="nucleotide sequence ID" value="NZ_JBHLTS010000017.1"/>
</dbReference>
<dbReference type="Proteomes" id="UP001589828">
    <property type="component" value="Unassembled WGS sequence"/>
</dbReference>
<reference evidence="1 2" key="1">
    <citation type="submission" date="2024-09" db="EMBL/GenBank/DDBJ databases">
        <authorList>
            <person name="Sun Q."/>
            <person name="Mori K."/>
        </authorList>
    </citation>
    <scope>NUCLEOTIDE SEQUENCE [LARGE SCALE GENOMIC DNA]</scope>
    <source>
        <strain evidence="1 2">NCAIM B.02415</strain>
    </source>
</reference>
<protein>
    <recommendedName>
        <fullName evidence="3">Bacteriocin</fullName>
    </recommendedName>
</protein>
<gene>
    <name evidence="1" type="ORF">ACFFGT_05255</name>
</gene>
<name>A0ABV6L2K8_9SPHI</name>
<proteinExistence type="predicted"/>
<keyword evidence="2" id="KW-1185">Reference proteome</keyword>
<dbReference type="EMBL" id="JBHLTS010000017">
    <property type="protein sequence ID" value="MFC0513594.1"/>
    <property type="molecule type" value="Genomic_DNA"/>
</dbReference>